<evidence type="ECO:0000256" key="2">
    <source>
        <dbReference type="ARBA" id="ARBA00023125"/>
    </source>
</evidence>
<dbReference type="EMBL" id="JAAAPO010000001">
    <property type="protein sequence ID" value="NBC35455.1"/>
    <property type="molecule type" value="Genomic_DNA"/>
</dbReference>
<gene>
    <name evidence="5" type="ORF">GTZ99_02665</name>
</gene>
<dbReference type="PANTHER" id="PTHR46796">
    <property type="entry name" value="HTH-TYPE TRANSCRIPTIONAL ACTIVATOR RHAS-RELATED"/>
    <property type="match status" value="1"/>
</dbReference>
<dbReference type="PROSITE" id="PS00041">
    <property type="entry name" value="HTH_ARAC_FAMILY_1"/>
    <property type="match status" value="1"/>
</dbReference>
<name>A0ABW9XA98_9SPHN</name>
<reference evidence="6" key="1">
    <citation type="submission" date="2020-01" db="EMBL/GenBank/DDBJ databases">
        <title>Sphingomonas sp. strain CSW-10.</title>
        <authorList>
            <person name="Chen W.-M."/>
        </authorList>
    </citation>
    <scope>NUCLEOTIDE SEQUENCE [LARGE SCALE GENOMIC DNA]</scope>
    <source>
        <strain evidence="6">FSY-8</strain>
    </source>
</reference>
<comment type="caution">
    <text evidence="5">The sequence shown here is derived from an EMBL/GenBank/DDBJ whole genome shotgun (WGS) entry which is preliminary data.</text>
</comment>
<dbReference type="InterPro" id="IPR018060">
    <property type="entry name" value="HTH_AraC"/>
</dbReference>
<dbReference type="PANTHER" id="PTHR46796:SF7">
    <property type="entry name" value="ARAC FAMILY TRANSCRIPTIONAL REGULATOR"/>
    <property type="match status" value="1"/>
</dbReference>
<dbReference type="Pfam" id="PF12852">
    <property type="entry name" value="Cupin_6"/>
    <property type="match status" value="1"/>
</dbReference>
<organism evidence="5 6">
    <name type="scientific">Novosphingobium ovatum</name>
    <dbReference type="NCBI Taxonomy" id="1908523"/>
    <lineage>
        <taxon>Bacteria</taxon>
        <taxon>Pseudomonadati</taxon>
        <taxon>Pseudomonadota</taxon>
        <taxon>Alphaproteobacteria</taxon>
        <taxon>Sphingomonadales</taxon>
        <taxon>Sphingomonadaceae</taxon>
        <taxon>Novosphingobium</taxon>
    </lineage>
</organism>
<dbReference type="Gene3D" id="1.10.10.60">
    <property type="entry name" value="Homeodomain-like"/>
    <property type="match status" value="2"/>
</dbReference>
<keyword evidence="3" id="KW-0804">Transcription</keyword>
<evidence type="ECO:0000259" key="4">
    <source>
        <dbReference type="PROSITE" id="PS01124"/>
    </source>
</evidence>
<evidence type="ECO:0000313" key="5">
    <source>
        <dbReference type="EMBL" id="NBC35455.1"/>
    </source>
</evidence>
<dbReference type="SMART" id="SM00342">
    <property type="entry name" value="HTH_ARAC"/>
    <property type="match status" value="1"/>
</dbReference>
<accession>A0ABW9XA98</accession>
<dbReference type="InterPro" id="IPR018062">
    <property type="entry name" value="HTH_AraC-typ_CS"/>
</dbReference>
<keyword evidence="1" id="KW-0805">Transcription regulation</keyword>
<sequence length="305" mass="32757">MTDDLLSDILRLMQVRGGVFGRMNAGGRWATPLFSSDTVKFCAATHGEAWYALGDSAPVRFQAGDVLLVNSALPLVMAGDAAWIANAADSCPEPDEHGHFQYGAGCDFSMVAGGLHIDADHEALLRRSLPPLIHVRGDVAEAEPLGWIVRQLVEEMAPNEQPGRTTTISALAQLLFVQTLRAYMAHASADEAGWLKVFGDSRLTAALEAMHGDPARPWRLGELARHAGLSRTGFAVKFHAVMGVPPLTYLMQWRMRLAQNALRSGRSVAQAAAQVGYQSESAFAAAFKRATGVAPGIWKAAVGNR</sequence>
<proteinExistence type="predicted"/>
<dbReference type="RefSeq" id="WP_161716723.1">
    <property type="nucleotide sequence ID" value="NZ_JAAAPO010000001.1"/>
</dbReference>
<evidence type="ECO:0000256" key="1">
    <source>
        <dbReference type="ARBA" id="ARBA00023015"/>
    </source>
</evidence>
<dbReference type="Proteomes" id="UP000753724">
    <property type="component" value="Unassembled WGS sequence"/>
</dbReference>
<dbReference type="InterPro" id="IPR032783">
    <property type="entry name" value="AraC_lig"/>
</dbReference>
<evidence type="ECO:0000256" key="3">
    <source>
        <dbReference type="ARBA" id="ARBA00023163"/>
    </source>
</evidence>
<feature type="domain" description="HTH araC/xylS-type" evidence="4">
    <location>
        <begin position="204"/>
        <end position="301"/>
    </location>
</feature>
<dbReference type="Pfam" id="PF12833">
    <property type="entry name" value="HTH_18"/>
    <property type="match status" value="1"/>
</dbReference>
<dbReference type="InterPro" id="IPR050204">
    <property type="entry name" value="AraC_XylS_family_regulators"/>
</dbReference>
<evidence type="ECO:0000313" key="6">
    <source>
        <dbReference type="Proteomes" id="UP000753724"/>
    </source>
</evidence>
<dbReference type="InterPro" id="IPR009057">
    <property type="entry name" value="Homeodomain-like_sf"/>
</dbReference>
<keyword evidence="2" id="KW-0238">DNA-binding</keyword>
<dbReference type="PROSITE" id="PS01124">
    <property type="entry name" value="HTH_ARAC_FAMILY_2"/>
    <property type="match status" value="1"/>
</dbReference>
<keyword evidence="6" id="KW-1185">Reference proteome</keyword>
<dbReference type="SUPFAM" id="SSF46689">
    <property type="entry name" value="Homeodomain-like"/>
    <property type="match status" value="2"/>
</dbReference>
<protein>
    <submittedName>
        <fullName evidence="5">Helix-turn-helix domain-containing protein</fullName>
    </submittedName>
</protein>